<dbReference type="Pfam" id="PF04883">
    <property type="entry name" value="HK97-gp10_like"/>
    <property type="match status" value="1"/>
</dbReference>
<keyword evidence="3" id="KW-1185">Reference proteome</keyword>
<evidence type="ECO:0008006" key="4">
    <source>
        <dbReference type="Google" id="ProtNLM"/>
    </source>
</evidence>
<evidence type="ECO:0000313" key="3">
    <source>
        <dbReference type="Proteomes" id="UP001055153"/>
    </source>
</evidence>
<feature type="compositionally biased region" description="Basic and acidic residues" evidence="1">
    <location>
        <begin position="42"/>
        <end position="60"/>
    </location>
</feature>
<reference evidence="2" key="2">
    <citation type="submission" date="2021-08" db="EMBL/GenBank/DDBJ databases">
        <authorList>
            <person name="Tani A."/>
            <person name="Ola A."/>
            <person name="Ogura Y."/>
            <person name="Katsura K."/>
            <person name="Hayashi T."/>
        </authorList>
    </citation>
    <scope>NUCLEOTIDE SEQUENCE</scope>
    <source>
        <strain evidence="2">DSM 17168</strain>
    </source>
</reference>
<protein>
    <recommendedName>
        <fullName evidence="4">HK97 gp10 family phage protein</fullName>
    </recommendedName>
</protein>
<evidence type="ECO:0000313" key="2">
    <source>
        <dbReference type="EMBL" id="GJE00909.1"/>
    </source>
</evidence>
<sequence length="131" mass="13971">MIGVSISGLAALTQSLTLGSRVREAAQRAVEHQAEELADAIREAAPEDSGDLRDSVRTEAGEEPLTVMVLAGGTPETTKTSEAGSFDVAVMTEYGTSKTEPQPFFYPTVEARRDKMKANIDAAINREITGD</sequence>
<dbReference type="EMBL" id="BPQQ01000031">
    <property type="protein sequence ID" value="GJE00909.1"/>
    <property type="molecule type" value="Genomic_DNA"/>
</dbReference>
<gene>
    <name evidence="2" type="ORF">GMJLKIPL_2836</name>
</gene>
<organism evidence="2 3">
    <name type="scientific">Methylobacterium isbiliense</name>
    <dbReference type="NCBI Taxonomy" id="315478"/>
    <lineage>
        <taxon>Bacteria</taxon>
        <taxon>Pseudomonadati</taxon>
        <taxon>Pseudomonadota</taxon>
        <taxon>Alphaproteobacteria</taxon>
        <taxon>Hyphomicrobiales</taxon>
        <taxon>Methylobacteriaceae</taxon>
        <taxon>Methylobacterium</taxon>
    </lineage>
</organism>
<dbReference type="NCBIfam" id="TIGR01725">
    <property type="entry name" value="phge_HK97_gp10"/>
    <property type="match status" value="1"/>
</dbReference>
<comment type="caution">
    <text evidence="2">The sequence shown here is derived from an EMBL/GenBank/DDBJ whole genome shotgun (WGS) entry which is preliminary data.</text>
</comment>
<dbReference type="InterPro" id="IPR010064">
    <property type="entry name" value="HK97-gp10_tail"/>
</dbReference>
<name>A0ABQ4SGJ8_9HYPH</name>
<dbReference type="RefSeq" id="WP_238235720.1">
    <property type="nucleotide sequence ID" value="NZ_BPQQ01000031.1"/>
</dbReference>
<feature type="region of interest" description="Disordered" evidence="1">
    <location>
        <begin position="42"/>
        <end position="61"/>
    </location>
</feature>
<proteinExistence type="predicted"/>
<dbReference type="Proteomes" id="UP001055153">
    <property type="component" value="Unassembled WGS sequence"/>
</dbReference>
<accession>A0ABQ4SGJ8</accession>
<reference evidence="2" key="1">
    <citation type="journal article" date="2021" name="Front. Microbiol.">
        <title>Comprehensive Comparative Genomics and Phenotyping of Methylobacterium Species.</title>
        <authorList>
            <person name="Alessa O."/>
            <person name="Ogura Y."/>
            <person name="Fujitani Y."/>
            <person name="Takami H."/>
            <person name="Hayashi T."/>
            <person name="Sahin N."/>
            <person name="Tani A."/>
        </authorList>
    </citation>
    <scope>NUCLEOTIDE SEQUENCE</scope>
    <source>
        <strain evidence="2">DSM 17168</strain>
    </source>
</reference>
<evidence type="ECO:0000256" key="1">
    <source>
        <dbReference type="SAM" id="MobiDB-lite"/>
    </source>
</evidence>